<name>A0A6A4SG94_SCOMX</name>
<dbReference type="GO" id="GO:0034063">
    <property type="term" value="P:stress granule assembly"/>
    <property type="evidence" value="ECO:0007669"/>
    <property type="project" value="TreeGrafter"/>
</dbReference>
<evidence type="ECO:0000313" key="4">
    <source>
        <dbReference type="Proteomes" id="UP000438429"/>
    </source>
</evidence>
<accession>A0A6A4SG94</accession>
<feature type="region of interest" description="Disordered" evidence="1">
    <location>
        <begin position="66"/>
        <end position="92"/>
    </location>
</feature>
<dbReference type="PANTHER" id="PTHR12854">
    <property type="entry name" value="ATAXIN 2-RELATED"/>
    <property type="match status" value="1"/>
</dbReference>
<dbReference type="AlphaFoldDB" id="A0A6A4SG94"/>
<evidence type="ECO:0000256" key="1">
    <source>
        <dbReference type="SAM" id="MobiDB-lite"/>
    </source>
</evidence>
<feature type="compositionally biased region" description="Acidic residues" evidence="1">
    <location>
        <begin position="73"/>
        <end position="87"/>
    </location>
</feature>
<dbReference type="InterPro" id="IPR045117">
    <property type="entry name" value="ATXN2-like"/>
</dbReference>
<gene>
    <name evidence="3" type="ORF">F2P81_015453</name>
</gene>
<proteinExistence type="predicted"/>
<dbReference type="GO" id="GO:0003729">
    <property type="term" value="F:mRNA binding"/>
    <property type="evidence" value="ECO:0007669"/>
    <property type="project" value="TreeGrafter"/>
</dbReference>
<reference evidence="3 4" key="1">
    <citation type="submission" date="2019-06" db="EMBL/GenBank/DDBJ databases">
        <title>Draft genomes of female and male turbot (Scophthalmus maximus).</title>
        <authorList>
            <person name="Xu H."/>
            <person name="Xu X.-W."/>
            <person name="Shao C."/>
            <person name="Chen S."/>
        </authorList>
    </citation>
    <scope>NUCLEOTIDE SEQUENCE [LARGE SCALE GENOMIC DNA]</scope>
    <source>
        <strain evidence="3">Ysfricsl-2016a</strain>
        <tissue evidence="3">Blood</tissue>
    </source>
</reference>
<dbReference type="EMBL" id="VEVO01000013">
    <property type="protein sequence ID" value="KAF0033163.1"/>
    <property type="molecule type" value="Genomic_DNA"/>
</dbReference>
<dbReference type="Pfam" id="PF14438">
    <property type="entry name" value="SM-ATX"/>
    <property type="match status" value="1"/>
</dbReference>
<sequence length="134" mass="14429">MKPPPQTQSSAAGSLVFEGVYNNARMLHFLTAVVGSTCDVRVKNGTAYEGIFKTLSSQCELAVDAVHKRSDGDGGEEEEGGGGEDDQTSAPKMEEITDTMIFSPTDLVTMTCRDVDLTFAVRGKRTHQRGNVNI</sequence>
<dbReference type="Proteomes" id="UP000438429">
    <property type="component" value="Unassembled WGS sequence"/>
</dbReference>
<evidence type="ECO:0000259" key="2">
    <source>
        <dbReference type="Pfam" id="PF14438"/>
    </source>
</evidence>
<dbReference type="InterPro" id="IPR025852">
    <property type="entry name" value="SM_dom_ATX"/>
</dbReference>
<comment type="caution">
    <text evidence="3">The sequence shown here is derived from an EMBL/GenBank/DDBJ whole genome shotgun (WGS) entry which is preliminary data.</text>
</comment>
<evidence type="ECO:0000313" key="3">
    <source>
        <dbReference type="EMBL" id="KAF0033163.1"/>
    </source>
</evidence>
<feature type="domain" description="Ataxin 2 SM" evidence="2">
    <location>
        <begin position="23"/>
        <end position="112"/>
    </location>
</feature>
<dbReference type="GO" id="GO:0010494">
    <property type="term" value="C:cytoplasmic stress granule"/>
    <property type="evidence" value="ECO:0007669"/>
    <property type="project" value="TreeGrafter"/>
</dbReference>
<dbReference type="PANTHER" id="PTHR12854:SF8">
    <property type="entry name" value="ATAXIN-2-LIKE PROTEIN"/>
    <property type="match status" value="1"/>
</dbReference>
<protein>
    <recommendedName>
        <fullName evidence="2">Ataxin 2 SM domain-containing protein</fullName>
    </recommendedName>
</protein>
<organism evidence="3 4">
    <name type="scientific">Scophthalmus maximus</name>
    <name type="common">Turbot</name>
    <name type="synonym">Psetta maxima</name>
    <dbReference type="NCBI Taxonomy" id="52904"/>
    <lineage>
        <taxon>Eukaryota</taxon>
        <taxon>Metazoa</taxon>
        <taxon>Chordata</taxon>
        <taxon>Craniata</taxon>
        <taxon>Vertebrata</taxon>
        <taxon>Euteleostomi</taxon>
        <taxon>Actinopterygii</taxon>
        <taxon>Neopterygii</taxon>
        <taxon>Teleostei</taxon>
        <taxon>Neoteleostei</taxon>
        <taxon>Acanthomorphata</taxon>
        <taxon>Carangaria</taxon>
        <taxon>Pleuronectiformes</taxon>
        <taxon>Pleuronectoidei</taxon>
        <taxon>Scophthalmidae</taxon>
        <taxon>Scophthalmus</taxon>
    </lineage>
</organism>